<dbReference type="SUPFAM" id="SSF56235">
    <property type="entry name" value="N-terminal nucleophile aminohydrolases (Ntn hydrolases)"/>
    <property type="match status" value="1"/>
</dbReference>
<dbReference type="PANTHER" id="PTHR43199:SF1">
    <property type="entry name" value="GLUTATHIONE HYDROLASE PROENZYME"/>
    <property type="match status" value="1"/>
</dbReference>
<feature type="binding site" evidence="10">
    <location>
        <position position="89"/>
    </location>
    <ligand>
        <name>L-glutamate</name>
        <dbReference type="ChEBI" id="CHEBI:29985"/>
    </ligand>
</feature>
<evidence type="ECO:0000256" key="1">
    <source>
        <dbReference type="ARBA" id="ARBA00001049"/>
    </source>
</evidence>
<name>A0A558RCN9_9SPHN</name>
<comment type="subunit">
    <text evidence="11">This enzyme consists of two polypeptide chains, which are synthesized in precursor form from a single polypeptide.</text>
</comment>
<dbReference type="InterPro" id="IPR043137">
    <property type="entry name" value="GGT_ssub_C"/>
</dbReference>
<dbReference type="GO" id="GO:0103068">
    <property type="term" value="F:leukotriene C4 gamma-glutamyl transferase activity"/>
    <property type="evidence" value="ECO:0007669"/>
    <property type="project" value="UniProtKB-EC"/>
</dbReference>
<comment type="catalytic activity">
    <reaction evidence="2 11">
        <text>glutathione + H2O = L-cysteinylglycine + L-glutamate</text>
        <dbReference type="Rhea" id="RHEA:28807"/>
        <dbReference type="ChEBI" id="CHEBI:15377"/>
        <dbReference type="ChEBI" id="CHEBI:29985"/>
        <dbReference type="ChEBI" id="CHEBI:57925"/>
        <dbReference type="ChEBI" id="CHEBI:61694"/>
        <dbReference type="EC" id="3.4.19.13"/>
    </reaction>
</comment>
<evidence type="ECO:0000256" key="6">
    <source>
        <dbReference type="ARBA" id="ARBA00023145"/>
    </source>
</evidence>
<evidence type="ECO:0000256" key="2">
    <source>
        <dbReference type="ARBA" id="ARBA00001089"/>
    </source>
</evidence>
<sequence length="556" mass="57236">MIQRFLLSFVLFLSLPAVALAKGGVVSAADPRAAAAGQAMLRAGGTATDAAMATMIALTVVEPQSSGIGGGGFLVHSDARGQVSTIDGRETAPAAAGPRRFLGADGKPLPFVQAVAGGLSVGVPGNVRLMAAAHRRWGRLPWATLFEPAIALADGGFAATPRLVAAVGAVDRLWGDFPAITALYHPGGKPPVAGATLRNPALARLLRTIAQGGADAFYTGPVAASITTAGATAKRNPSALTAADLAGYEAKERPAVCAPYRTYRLCGMGPPSAGAMTVLQILGLLERFDMKALGPDNPISWHLIGEAMQLAYADRDKYLGDTDFVAVPLAGLLDKRYIARRALLIDPASSLPRYEAGTPPGAAPRTAAVSSEVPATTNFVTVDGQGDVVTMTSTVEGPFGSQIVTDGMVLNNELTDFSFAPEWDGAPVANRVEAGKRPLSSMAPTIVYDARGRVVLALGSAGGRRIPMHVLKTLVGVLDWGLPVADAIALPNIYFGGGALLVERGTSLAAMKPALERLGQTVVVADVGSKVNAIERTATGWRGAADPRSEGVALAE</sequence>
<feature type="binding site" evidence="10">
    <location>
        <begin position="440"/>
        <end position="441"/>
    </location>
    <ligand>
        <name>L-glutamate</name>
        <dbReference type="ChEBI" id="CHEBI:29985"/>
    </ligand>
</feature>
<feature type="active site" description="Nucleophile" evidence="9">
    <location>
        <position position="376"/>
    </location>
</feature>
<evidence type="ECO:0000256" key="10">
    <source>
        <dbReference type="PIRSR" id="PIRSR600101-2"/>
    </source>
</evidence>
<dbReference type="InterPro" id="IPR029055">
    <property type="entry name" value="Ntn_hydrolases_N"/>
</dbReference>
<dbReference type="InterPro" id="IPR051792">
    <property type="entry name" value="GGT_bact"/>
</dbReference>
<keyword evidence="7 11" id="KW-0012">Acyltransferase</keyword>
<dbReference type="InterPro" id="IPR000101">
    <property type="entry name" value="GGT_peptidase"/>
</dbReference>
<evidence type="ECO:0000256" key="11">
    <source>
        <dbReference type="RuleBase" id="RU368036"/>
    </source>
</evidence>
<evidence type="ECO:0000256" key="9">
    <source>
        <dbReference type="PIRSR" id="PIRSR600101-1"/>
    </source>
</evidence>
<comment type="catalytic activity">
    <reaction evidence="8 11">
        <text>an N-terminal (5-L-glutamyl)-[peptide] + an alpha-amino acid = 5-L-glutamyl amino acid + an N-terminal L-alpha-aminoacyl-[peptide]</text>
        <dbReference type="Rhea" id="RHEA:23904"/>
        <dbReference type="Rhea" id="RHEA-COMP:9780"/>
        <dbReference type="Rhea" id="RHEA-COMP:9795"/>
        <dbReference type="ChEBI" id="CHEBI:77644"/>
        <dbReference type="ChEBI" id="CHEBI:78597"/>
        <dbReference type="ChEBI" id="CHEBI:78599"/>
        <dbReference type="ChEBI" id="CHEBI:78608"/>
        <dbReference type="EC" id="2.3.2.2"/>
    </reaction>
</comment>
<keyword evidence="14" id="KW-1185">Reference proteome</keyword>
<dbReference type="GO" id="GO:0006751">
    <property type="term" value="P:glutathione catabolic process"/>
    <property type="evidence" value="ECO:0007669"/>
    <property type="project" value="UniProtKB-UniRule"/>
</dbReference>
<dbReference type="OrthoDB" id="9781342at2"/>
<gene>
    <name evidence="13" type="primary">ggt</name>
    <name evidence="13" type="ORF">FOY91_01330</name>
</gene>
<dbReference type="Proteomes" id="UP000318681">
    <property type="component" value="Unassembled WGS sequence"/>
</dbReference>
<evidence type="ECO:0000313" key="14">
    <source>
        <dbReference type="Proteomes" id="UP000318681"/>
    </source>
</evidence>
<comment type="caution">
    <text evidence="13">The sequence shown here is derived from an EMBL/GenBank/DDBJ whole genome shotgun (WGS) entry which is preliminary data.</text>
</comment>
<dbReference type="GO" id="GO:0036374">
    <property type="term" value="F:glutathione hydrolase activity"/>
    <property type="evidence" value="ECO:0007669"/>
    <property type="project" value="UniProtKB-UniRule"/>
</dbReference>
<dbReference type="Pfam" id="PF01019">
    <property type="entry name" value="G_glu_transpept"/>
    <property type="match status" value="1"/>
</dbReference>
<dbReference type="RefSeq" id="WP_145147343.1">
    <property type="nucleotide sequence ID" value="NZ_VNIM01000003.1"/>
</dbReference>
<organism evidence="13 14">
    <name type="scientific">Alterirhizorhabdus solaris</name>
    <dbReference type="NCBI Taxonomy" id="2529389"/>
    <lineage>
        <taxon>Bacteria</taxon>
        <taxon>Pseudomonadati</taxon>
        <taxon>Pseudomonadota</taxon>
        <taxon>Alphaproteobacteria</taxon>
        <taxon>Sphingomonadales</taxon>
        <taxon>Rhizorhabdaceae</taxon>
        <taxon>Alterirhizorhabdus</taxon>
    </lineage>
</organism>
<dbReference type="AlphaFoldDB" id="A0A558RCN9"/>
<evidence type="ECO:0000256" key="8">
    <source>
        <dbReference type="ARBA" id="ARBA00047417"/>
    </source>
</evidence>
<dbReference type="Gene3D" id="1.10.246.130">
    <property type="match status" value="1"/>
</dbReference>
<dbReference type="InterPro" id="IPR043138">
    <property type="entry name" value="GGT_lsub"/>
</dbReference>
<keyword evidence="4 11" id="KW-0808">Transferase</keyword>
<comment type="catalytic activity">
    <reaction evidence="1 11">
        <text>an S-substituted glutathione + H2O = an S-substituted L-cysteinylglycine + L-glutamate</text>
        <dbReference type="Rhea" id="RHEA:59468"/>
        <dbReference type="ChEBI" id="CHEBI:15377"/>
        <dbReference type="ChEBI" id="CHEBI:29985"/>
        <dbReference type="ChEBI" id="CHEBI:90779"/>
        <dbReference type="ChEBI" id="CHEBI:143103"/>
        <dbReference type="EC" id="3.4.19.13"/>
    </reaction>
</comment>
<keyword evidence="11" id="KW-0317">Glutathione biosynthesis</keyword>
<proteinExistence type="inferred from homology"/>
<protein>
    <recommendedName>
        <fullName evidence="11">Glutathione hydrolase proenzyme</fullName>
        <ecNumber evidence="11">2.3.2.2</ecNumber>
        <ecNumber evidence="11">3.4.19.13</ecNumber>
    </recommendedName>
    <component>
        <recommendedName>
            <fullName evidence="11">Glutathione hydrolase large chain</fullName>
        </recommendedName>
    </component>
    <component>
        <recommendedName>
            <fullName evidence="11">Glutathione hydrolase small chain</fullName>
        </recommendedName>
    </component>
</protein>
<keyword evidence="5 11" id="KW-0378">Hydrolase</keyword>
<dbReference type="EMBL" id="VNIM01000003">
    <property type="protein sequence ID" value="TVV77209.1"/>
    <property type="molecule type" value="Genomic_DNA"/>
</dbReference>
<feature type="signal peptide" evidence="12">
    <location>
        <begin position="1"/>
        <end position="21"/>
    </location>
</feature>
<evidence type="ECO:0000256" key="4">
    <source>
        <dbReference type="ARBA" id="ARBA00022679"/>
    </source>
</evidence>
<evidence type="ECO:0000256" key="5">
    <source>
        <dbReference type="ARBA" id="ARBA00022801"/>
    </source>
</evidence>
<feature type="chain" id="PRO_5022010596" description="Glutathione hydrolase proenzyme" evidence="12">
    <location>
        <begin position="22"/>
        <end position="556"/>
    </location>
</feature>
<dbReference type="UniPathway" id="UPA00204"/>
<feature type="binding site" evidence="10">
    <location>
        <position position="463"/>
    </location>
    <ligand>
        <name>L-glutamate</name>
        <dbReference type="ChEBI" id="CHEBI:29985"/>
    </ligand>
</feature>
<accession>A0A558RCN9</accession>
<dbReference type="EC" id="3.4.19.13" evidence="11"/>
<feature type="binding site" evidence="10">
    <location>
        <position position="416"/>
    </location>
    <ligand>
        <name>L-glutamate</name>
        <dbReference type="ChEBI" id="CHEBI:29985"/>
    </ligand>
</feature>
<keyword evidence="6 11" id="KW-0865">Zymogen</keyword>
<comment type="pathway">
    <text evidence="11">Sulfur metabolism; glutathione metabolism.</text>
</comment>
<evidence type="ECO:0000313" key="13">
    <source>
        <dbReference type="EMBL" id="TVV77209.1"/>
    </source>
</evidence>
<dbReference type="NCBIfam" id="TIGR00066">
    <property type="entry name" value="g_glut_trans"/>
    <property type="match status" value="1"/>
</dbReference>
<comment type="PTM">
    <text evidence="11">Cleaved by autocatalysis into a large and a small subunit.</text>
</comment>
<dbReference type="PANTHER" id="PTHR43199">
    <property type="entry name" value="GLUTATHIONE HYDROLASE"/>
    <property type="match status" value="1"/>
</dbReference>
<keyword evidence="12" id="KW-0732">Signal</keyword>
<evidence type="ECO:0000256" key="12">
    <source>
        <dbReference type="SAM" id="SignalP"/>
    </source>
</evidence>
<dbReference type="Gene3D" id="3.60.20.40">
    <property type="match status" value="1"/>
</dbReference>
<dbReference type="PRINTS" id="PR01210">
    <property type="entry name" value="GGTRANSPTASE"/>
</dbReference>
<comment type="similarity">
    <text evidence="3 11">Belongs to the gamma-glutamyltransferase family.</text>
</comment>
<evidence type="ECO:0000256" key="3">
    <source>
        <dbReference type="ARBA" id="ARBA00009381"/>
    </source>
</evidence>
<reference evidence="13 14" key="1">
    <citation type="submission" date="2019-07" db="EMBL/GenBank/DDBJ databases">
        <title>Sphingomonas solaris sp. nov., isolated from a solar panel from Boston, Massachusetts.</title>
        <authorList>
            <person name="Tanner K."/>
            <person name="Pascual J."/>
            <person name="Mancuso C."/>
            <person name="Pereto J."/>
            <person name="Khalil A."/>
            <person name="Vilanova C."/>
        </authorList>
    </citation>
    <scope>NUCLEOTIDE SEQUENCE [LARGE SCALE GENOMIC DNA]</scope>
    <source>
        <strain evidence="13 14">R4DWN</strain>
    </source>
</reference>
<dbReference type="EC" id="2.3.2.2" evidence="11"/>
<dbReference type="GO" id="GO:0006750">
    <property type="term" value="P:glutathione biosynthetic process"/>
    <property type="evidence" value="ECO:0007669"/>
    <property type="project" value="UniProtKB-KW"/>
</dbReference>
<evidence type="ECO:0000256" key="7">
    <source>
        <dbReference type="ARBA" id="ARBA00023315"/>
    </source>
</evidence>